<dbReference type="PANTHER" id="PTHR13148">
    <property type="entry name" value="PER1-RELATED"/>
    <property type="match status" value="1"/>
</dbReference>
<dbReference type="GO" id="GO:0006506">
    <property type="term" value="P:GPI anchor biosynthetic process"/>
    <property type="evidence" value="ECO:0007669"/>
    <property type="project" value="UniProtKB-KW"/>
</dbReference>
<feature type="signal peptide" evidence="8">
    <location>
        <begin position="1"/>
        <end position="19"/>
    </location>
</feature>
<evidence type="ECO:0000256" key="5">
    <source>
        <dbReference type="ARBA" id="ARBA00022729"/>
    </source>
</evidence>
<evidence type="ECO:0000256" key="1">
    <source>
        <dbReference type="ARBA" id="ARBA00004127"/>
    </source>
</evidence>
<comment type="caution">
    <text evidence="8">Lacks conserved residue(s) required for the propagation of feature annotation.</text>
</comment>
<evidence type="ECO:0000313" key="9">
    <source>
        <dbReference type="EMBL" id="CAI5450332.1"/>
    </source>
</evidence>
<evidence type="ECO:0000256" key="2">
    <source>
        <dbReference type="ARBA" id="ARBA00006387"/>
    </source>
</evidence>
<organism evidence="9 10">
    <name type="scientific">Caenorhabditis angaria</name>
    <dbReference type="NCBI Taxonomy" id="860376"/>
    <lineage>
        <taxon>Eukaryota</taxon>
        <taxon>Metazoa</taxon>
        <taxon>Ecdysozoa</taxon>
        <taxon>Nematoda</taxon>
        <taxon>Chromadorea</taxon>
        <taxon>Rhabditida</taxon>
        <taxon>Rhabditina</taxon>
        <taxon>Rhabditomorpha</taxon>
        <taxon>Rhabditoidea</taxon>
        <taxon>Rhabditidae</taxon>
        <taxon>Peloderinae</taxon>
        <taxon>Caenorhabditis</taxon>
    </lineage>
</organism>
<feature type="chain" id="PRO_5040547551" description="Post-GPI attachment to proteins factor 3" evidence="8">
    <location>
        <begin position="20"/>
        <end position="324"/>
    </location>
</feature>
<gene>
    <name evidence="9" type="ORF">CAMP_LOCUS12969</name>
</gene>
<dbReference type="GO" id="GO:0016788">
    <property type="term" value="F:hydrolase activity, acting on ester bonds"/>
    <property type="evidence" value="ECO:0007669"/>
    <property type="project" value="TreeGrafter"/>
</dbReference>
<dbReference type="EMBL" id="CANHGI010000005">
    <property type="protein sequence ID" value="CAI5450332.1"/>
    <property type="molecule type" value="Genomic_DNA"/>
</dbReference>
<comment type="caution">
    <text evidence="9">The sequence shown here is derived from an EMBL/GenBank/DDBJ whole genome shotgun (WGS) entry which is preliminary data.</text>
</comment>
<feature type="transmembrane region" description="Helical" evidence="8">
    <location>
        <begin position="97"/>
        <end position="124"/>
    </location>
</feature>
<evidence type="ECO:0000256" key="3">
    <source>
        <dbReference type="ARBA" id="ARBA00022502"/>
    </source>
</evidence>
<evidence type="ECO:0000256" key="7">
    <source>
        <dbReference type="ARBA" id="ARBA00023136"/>
    </source>
</evidence>
<reference evidence="9" key="1">
    <citation type="submission" date="2022-11" db="EMBL/GenBank/DDBJ databases">
        <authorList>
            <person name="Kikuchi T."/>
        </authorList>
    </citation>
    <scope>NUCLEOTIDE SEQUENCE</scope>
    <source>
        <strain evidence="9">PS1010</strain>
    </source>
</reference>
<feature type="transmembrane region" description="Helical" evidence="8">
    <location>
        <begin position="268"/>
        <end position="290"/>
    </location>
</feature>
<dbReference type="InterPro" id="IPR007217">
    <property type="entry name" value="Per1-like"/>
</dbReference>
<dbReference type="AlphaFoldDB" id="A0A9P1ISC5"/>
<keyword evidence="8" id="KW-0333">Golgi apparatus</keyword>
<feature type="transmembrane region" description="Helical" evidence="8">
    <location>
        <begin position="145"/>
        <end position="163"/>
    </location>
</feature>
<comment type="function">
    <text evidence="8">Involved in the lipid remodeling steps of GPI-anchor maturation.</text>
</comment>
<keyword evidence="3 8" id="KW-0337">GPI-anchor biosynthesis</keyword>
<dbReference type="Proteomes" id="UP001152747">
    <property type="component" value="Unassembled WGS sequence"/>
</dbReference>
<dbReference type="OrthoDB" id="419770at2759"/>
<evidence type="ECO:0000256" key="6">
    <source>
        <dbReference type="ARBA" id="ARBA00022989"/>
    </source>
</evidence>
<keyword evidence="5 8" id="KW-0732">Signal</keyword>
<feature type="transmembrane region" description="Helical" evidence="8">
    <location>
        <begin position="175"/>
        <end position="194"/>
    </location>
</feature>
<sequence>MKEALVLAAFLWIFGRLEASNGDRSQIFNECLAYCIQGLAQARAQKNQAEMCPASNSAFGWTQFPCFPCRYNCMWETVELFESQAGFCPQFFGKWPFAAFFGPFGLVIQEPASVIFSLANLLEVWRMLRKLKSRQGILVENREMWIGYTWIGILTWSSSTIFHTWDCSLTEKMDYFSAFAFVLSLFHISLIYMLKIQNPRVKTLLSFGFVAFYFRHIYSMNIKMDYNYNMTLCLTISGLTTLVYLLYLVNRHRVSQRLSHSDFRLIYVLLWAAGAASLEILDFAPIFWIFDSHSLFHLATVPIPSLWWQFLVGRVDFAEKVNLA</sequence>
<feature type="transmembrane region" description="Helical" evidence="8">
    <location>
        <begin position="201"/>
        <end position="220"/>
    </location>
</feature>
<keyword evidence="6 8" id="KW-1133">Transmembrane helix</keyword>
<keyword evidence="10" id="KW-1185">Reference proteome</keyword>
<comment type="similarity">
    <text evidence="2 8">Belongs to the PGAP3 family.</text>
</comment>
<evidence type="ECO:0000313" key="10">
    <source>
        <dbReference type="Proteomes" id="UP001152747"/>
    </source>
</evidence>
<proteinExistence type="inferred from homology"/>
<name>A0A9P1ISC5_9PELO</name>
<keyword evidence="7 8" id="KW-0472">Membrane</keyword>
<evidence type="ECO:0000256" key="8">
    <source>
        <dbReference type="RuleBase" id="RU365066"/>
    </source>
</evidence>
<dbReference type="GO" id="GO:0000139">
    <property type="term" value="C:Golgi membrane"/>
    <property type="evidence" value="ECO:0007669"/>
    <property type="project" value="UniProtKB-SubCell"/>
</dbReference>
<evidence type="ECO:0000256" key="4">
    <source>
        <dbReference type="ARBA" id="ARBA00022692"/>
    </source>
</evidence>
<protein>
    <recommendedName>
        <fullName evidence="8">Post-GPI attachment to proteins factor 3</fullName>
    </recommendedName>
</protein>
<accession>A0A9P1ISC5</accession>
<feature type="transmembrane region" description="Helical" evidence="8">
    <location>
        <begin position="226"/>
        <end position="247"/>
    </location>
</feature>
<dbReference type="PANTHER" id="PTHR13148:SF0">
    <property type="entry name" value="POST-GPI ATTACHMENT TO PROTEINS FACTOR 3"/>
    <property type="match status" value="1"/>
</dbReference>
<dbReference type="Pfam" id="PF04080">
    <property type="entry name" value="Per1"/>
    <property type="match status" value="1"/>
</dbReference>
<keyword evidence="4 8" id="KW-0812">Transmembrane</keyword>
<comment type="subcellular location">
    <subcellularLocation>
        <location evidence="1">Endomembrane system</location>
        <topology evidence="1">Multi-pass membrane protein</topology>
    </subcellularLocation>
    <subcellularLocation>
        <location evidence="8">Golgi apparatus membrane</location>
        <topology evidence="8">Multi-pass membrane protein</topology>
    </subcellularLocation>
</comment>
<dbReference type="GO" id="GO:0005789">
    <property type="term" value="C:endoplasmic reticulum membrane"/>
    <property type="evidence" value="ECO:0007669"/>
    <property type="project" value="TreeGrafter"/>
</dbReference>